<dbReference type="InterPro" id="IPR016169">
    <property type="entry name" value="FAD-bd_PCMH_sub2"/>
</dbReference>
<dbReference type="InterPro" id="IPR006093">
    <property type="entry name" value="Oxy_OxRdtase_FAD_BS"/>
</dbReference>
<dbReference type="InterPro" id="IPR050432">
    <property type="entry name" value="FAD-linked_Oxidoreductases_BP"/>
</dbReference>
<reference evidence="5 6" key="1">
    <citation type="submission" date="2024-02" db="EMBL/GenBank/DDBJ databases">
        <title>First draft genome assembly of two strains of Seiridium cardinale.</title>
        <authorList>
            <person name="Emiliani G."/>
            <person name="Scali E."/>
        </authorList>
    </citation>
    <scope>NUCLEOTIDE SEQUENCE [LARGE SCALE GENOMIC DNA]</scope>
    <source>
        <strain evidence="5 6">BM-138-000479</strain>
    </source>
</reference>
<dbReference type="Pfam" id="PF01565">
    <property type="entry name" value="FAD_binding_4"/>
    <property type="match status" value="1"/>
</dbReference>
<dbReference type="PANTHER" id="PTHR13878">
    <property type="entry name" value="GULONOLACTONE OXIDASE"/>
    <property type="match status" value="1"/>
</dbReference>
<sequence>MRNTSGITALLAALVVTHIYGTLASPQPTCRCTPEDPCWPSEAKWQALNESVVGKLIQTHPIAESCYGGPAADASTCDYVTSMWTHQGFQTSNPIGRVYPWNISCAPVNHTADDIPTTCSSGINPRYAVNATTRSDILGTLEFAKQHNIRVVTASTGHDLLGRSDGYGSLEVWLRYYRNGINFQQLYTSANQCSLSNWTGSAIEIDGAWQWKDVYPIAQANNVIVVGGGSISPGAIGGWPSGGGHGPATRNYGLGADQILEAEIMLASGEVVLLNHCENVDLFKAIRGGGPGYGVVLKTVVKAYPNVDVVTAQHVAISPLAPTATNGSDVLDAVVVLLQSYADLSDAGYAGYSYWFRTSPTSFMYTHGFWTIGKTEDLARTAFAPMREKLKVFNNTLTISETYTQYADYWSFYWAESGLYDNSAGDTATMSSRLIDRDAVTNYTLVRETIGIMSGTPEEGATNIAMLVSGGQVFEDAADQTSGLNPAWRRCHFLLAVGRPVPRNATHDVRKLVADDVTFVKGAAMKRLAPSTGGYMNEGDRNDPDHITTFYGENYQSHLAAKKKFDHHDLFYCPTCVGSEAFVERPDGPLCRV</sequence>
<dbReference type="SUPFAM" id="SSF56176">
    <property type="entry name" value="FAD-binding/transporter-associated domain-like"/>
    <property type="match status" value="1"/>
</dbReference>
<keyword evidence="6" id="KW-1185">Reference proteome</keyword>
<dbReference type="PROSITE" id="PS51387">
    <property type="entry name" value="FAD_PCMH"/>
    <property type="match status" value="1"/>
</dbReference>
<gene>
    <name evidence="5" type="ORF">SCAR479_08513</name>
</gene>
<evidence type="ECO:0000256" key="2">
    <source>
        <dbReference type="ARBA" id="ARBA00023002"/>
    </source>
</evidence>
<evidence type="ECO:0000256" key="3">
    <source>
        <dbReference type="SAM" id="SignalP"/>
    </source>
</evidence>
<dbReference type="PROSITE" id="PS00862">
    <property type="entry name" value="OX2_COVAL_FAD"/>
    <property type="match status" value="1"/>
</dbReference>
<proteinExistence type="inferred from homology"/>
<organism evidence="5 6">
    <name type="scientific">Seiridium cardinale</name>
    <dbReference type="NCBI Taxonomy" id="138064"/>
    <lineage>
        <taxon>Eukaryota</taxon>
        <taxon>Fungi</taxon>
        <taxon>Dikarya</taxon>
        <taxon>Ascomycota</taxon>
        <taxon>Pezizomycotina</taxon>
        <taxon>Sordariomycetes</taxon>
        <taxon>Xylariomycetidae</taxon>
        <taxon>Amphisphaeriales</taxon>
        <taxon>Sporocadaceae</taxon>
        <taxon>Seiridium</taxon>
    </lineage>
</organism>
<keyword evidence="2" id="KW-0560">Oxidoreductase</keyword>
<comment type="similarity">
    <text evidence="1">Belongs to the oxygen-dependent FAD-linked oxidoreductase family.</text>
</comment>
<evidence type="ECO:0000259" key="4">
    <source>
        <dbReference type="PROSITE" id="PS51387"/>
    </source>
</evidence>
<dbReference type="Proteomes" id="UP001465668">
    <property type="component" value="Unassembled WGS sequence"/>
</dbReference>
<dbReference type="InterPro" id="IPR006094">
    <property type="entry name" value="Oxid_FAD_bind_N"/>
</dbReference>
<feature type="domain" description="FAD-binding PCMH-type" evidence="4">
    <location>
        <begin position="120"/>
        <end position="306"/>
    </location>
</feature>
<name>A0ABR2XLM8_9PEZI</name>
<feature type="signal peptide" evidence="3">
    <location>
        <begin position="1"/>
        <end position="24"/>
    </location>
</feature>
<dbReference type="PANTHER" id="PTHR13878:SF91">
    <property type="entry name" value="FAD BINDING DOMAIN PROTEIN (AFU_ORTHOLOGUE AFUA_6G12070)-RELATED"/>
    <property type="match status" value="1"/>
</dbReference>
<comment type="caution">
    <text evidence="5">The sequence shown here is derived from an EMBL/GenBank/DDBJ whole genome shotgun (WGS) entry which is preliminary data.</text>
</comment>
<dbReference type="InterPro" id="IPR016166">
    <property type="entry name" value="FAD-bd_PCMH"/>
</dbReference>
<accession>A0ABR2XLM8</accession>
<evidence type="ECO:0000313" key="5">
    <source>
        <dbReference type="EMBL" id="KAK9774693.1"/>
    </source>
</evidence>
<keyword evidence="3" id="KW-0732">Signal</keyword>
<dbReference type="Gene3D" id="3.30.465.10">
    <property type="match status" value="1"/>
</dbReference>
<dbReference type="EMBL" id="JARVKM010000039">
    <property type="protein sequence ID" value="KAK9774693.1"/>
    <property type="molecule type" value="Genomic_DNA"/>
</dbReference>
<dbReference type="InterPro" id="IPR036318">
    <property type="entry name" value="FAD-bd_PCMH-like_sf"/>
</dbReference>
<evidence type="ECO:0000313" key="6">
    <source>
        <dbReference type="Proteomes" id="UP001465668"/>
    </source>
</evidence>
<evidence type="ECO:0000256" key="1">
    <source>
        <dbReference type="ARBA" id="ARBA00005466"/>
    </source>
</evidence>
<feature type="chain" id="PRO_5045680836" evidence="3">
    <location>
        <begin position="25"/>
        <end position="593"/>
    </location>
</feature>
<protein>
    <submittedName>
        <fullName evidence="5">FAD-linked oxidoreductase-like protein 13</fullName>
    </submittedName>
</protein>